<dbReference type="Proteomes" id="UP000294881">
    <property type="component" value="Unassembled WGS sequence"/>
</dbReference>
<reference evidence="2 3" key="1">
    <citation type="submission" date="2019-03" db="EMBL/GenBank/DDBJ databases">
        <title>Genomic Encyclopedia of Type Strains, Phase IV (KMG-IV): sequencing the most valuable type-strain genomes for metagenomic binning, comparative biology and taxonomic classification.</title>
        <authorList>
            <person name="Goeker M."/>
        </authorList>
    </citation>
    <scope>NUCLEOTIDE SEQUENCE [LARGE SCALE GENOMIC DNA]</scope>
    <source>
        <strain evidence="2 3">DSM 22958</strain>
    </source>
</reference>
<evidence type="ECO:0000313" key="3">
    <source>
        <dbReference type="Proteomes" id="UP000294881"/>
    </source>
</evidence>
<evidence type="ECO:0000256" key="1">
    <source>
        <dbReference type="SAM" id="MobiDB-lite"/>
    </source>
</evidence>
<sequence>MPSPEPPLWPPPYSRAPRWRRWLPGRLSTWLDHSRRGPAAHEQQEQVDLPPYPEVPSYAEITRSDMRPYLEWDTRIFSQDGVKQLFAVSSQDLRVLVAAFRDSDPARLKAPQHLVLRAEDRLPNIAEYSTSYGRFARAHWRLRNAPDRAGDYRLFIGVQTKVAVPDARRLRAPLDSLKVYASVDNLHAAQVDTDTERYRNLCAQPLPSTMEDAADIFRAADDLVRSGLL</sequence>
<proteinExistence type="predicted"/>
<name>A0A4R2GQP0_9HYPH</name>
<dbReference type="RefSeq" id="WP_132008598.1">
    <property type="nucleotide sequence ID" value="NZ_JBHUNN010000002.1"/>
</dbReference>
<protein>
    <submittedName>
        <fullName evidence="2">Uncharacterized protein</fullName>
    </submittedName>
</protein>
<feature type="region of interest" description="Disordered" evidence="1">
    <location>
        <begin position="34"/>
        <end position="53"/>
    </location>
</feature>
<evidence type="ECO:0000313" key="2">
    <source>
        <dbReference type="EMBL" id="TCO11841.1"/>
    </source>
</evidence>
<keyword evidence="3" id="KW-1185">Reference proteome</keyword>
<accession>A0A4R2GQP0</accession>
<dbReference type="AlphaFoldDB" id="A0A4R2GQP0"/>
<comment type="caution">
    <text evidence="2">The sequence shown here is derived from an EMBL/GenBank/DDBJ whole genome shotgun (WGS) entry which is preliminary data.</text>
</comment>
<dbReference type="EMBL" id="SLWL01000011">
    <property type="protein sequence ID" value="TCO11841.1"/>
    <property type="molecule type" value="Genomic_DNA"/>
</dbReference>
<gene>
    <name evidence="2" type="ORF">EV666_111118</name>
</gene>
<organism evidence="2 3">
    <name type="scientific">Camelimonas lactis</name>
    <dbReference type="NCBI Taxonomy" id="659006"/>
    <lineage>
        <taxon>Bacteria</taxon>
        <taxon>Pseudomonadati</taxon>
        <taxon>Pseudomonadota</taxon>
        <taxon>Alphaproteobacteria</taxon>
        <taxon>Hyphomicrobiales</taxon>
        <taxon>Chelatococcaceae</taxon>
        <taxon>Camelimonas</taxon>
    </lineage>
</organism>